<name>A0ABR2Y9X9_9PEZI</name>
<keyword evidence="2" id="KW-1185">Reference proteome</keyword>
<organism evidence="1 2">
    <name type="scientific">Seiridium cardinale</name>
    <dbReference type="NCBI Taxonomy" id="138064"/>
    <lineage>
        <taxon>Eukaryota</taxon>
        <taxon>Fungi</taxon>
        <taxon>Dikarya</taxon>
        <taxon>Ascomycota</taxon>
        <taxon>Pezizomycotina</taxon>
        <taxon>Sordariomycetes</taxon>
        <taxon>Xylariomycetidae</taxon>
        <taxon>Amphisphaeriales</taxon>
        <taxon>Sporocadaceae</taxon>
        <taxon>Seiridium</taxon>
    </lineage>
</organism>
<protein>
    <submittedName>
        <fullName evidence="1">Uncharacterized protein</fullName>
    </submittedName>
</protein>
<gene>
    <name evidence="1" type="ORF">SCAR479_00592</name>
</gene>
<dbReference type="Proteomes" id="UP001465668">
    <property type="component" value="Unassembled WGS sequence"/>
</dbReference>
<proteinExistence type="predicted"/>
<evidence type="ECO:0000313" key="1">
    <source>
        <dbReference type="EMBL" id="KAK9784033.1"/>
    </source>
</evidence>
<dbReference type="EMBL" id="JARVKM010000001">
    <property type="protein sequence ID" value="KAK9784033.1"/>
    <property type="molecule type" value="Genomic_DNA"/>
</dbReference>
<accession>A0ABR2Y9X9</accession>
<sequence length="54" mass="5703">MRAITQLKAAEAAEANAAQSAGAVIDWSGISLPGPSNLDFFVNLRGIILKRHNP</sequence>
<reference evidence="1 2" key="1">
    <citation type="submission" date="2024-02" db="EMBL/GenBank/DDBJ databases">
        <title>First draft genome assembly of two strains of Seiridium cardinale.</title>
        <authorList>
            <person name="Emiliani G."/>
            <person name="Scali E."/>
        </authorList>
    </citation>
    <scope>NUCLEOTIDE SEQUENCE [LARGE SCALE GENOMIC DNA]</scope>
    <source>
        <strain evidence="1 2">BM-138-000479</strain>
    </source>
</reference>
<comment type="caution">
    <text evidence="1">The sequence shown here is derived from an EMBL/GenBank/DDBJ whole genome shotgun (WGS) entry which is preliminary data.</text>
</comment>
<evidence type="ECO:0000313" key="2">
    <source>
        <dbReference type="Proteomes" id="UP001465668"/>
    </source>
</evidence>